<dbReference type="OrthoDB" id="4226585at2759"/>
<organism evidence="2 3">
    <name type="scientific">Talaromyces marneffei (strain ATCC 18224 / CBS 334.59 / QM 7333)</name>
    <name type="common">Penicillium marneffei</name>
    <dbReference type="NCBI Taxonomy" id="441960"/>
    <lineage>
        <taxon>Eukaryota</taxon>
        <taxon>Fungi</taxon>
        <taxon>Dikarya</taxon>
        <taxon>Ascomycota</taxon>
        <taxon>Pezizomycotina</taxon>
        <taxon>Eurotiomycetes</taxon>
        <taxon>Eurotiomycetidae</taxon>
        <taxon>Eurotiales</taxon>
        <taxon>Trichocomaceae</taxon>
        <taxon>Talaromyces</taxon>
        <taxon>Talaromyces sect. Talaromyces</taxon>
    </lineage>
</organism>
<evidence type="ECO:0000313" key="2">
    <source>
        <dbReference type="EMBL" id="EEA26468.1"/>
    </source>
</evidence>
<accession>B6QBM7</accession>
<gene>
    <name evidence="2" type="ORF">PMAA_075370</name>
</gene>
<proteinExistence type="predicted"/>
<dbReference type="VEuPathDB" id="FungiDB:PMAA_075370"/>
<evidence type="ECO:0000313" key="3">
    <source>
        <dbReference type="Proteomes" id="UP000001294"/>
    </source>
</evidence>
<sequence length="194" mass="21905">MTRPKPLLPPTPDLKTHSSLSIATNLLLRCEHFFRSLAFLEHTSAEDPTKILQQIRSLCRDFHETLFIIDQTLYRHRLAHTKAKRLGHTEGEKEEGEDDEGYRVLSEVNEQLTDYAFLVGNGIHPWDAPYSFLEQKSASSSSSSTTVSSTTATTKPLVPNQVKFPPAQWKNRESRKTTTPLAGFPLVDRSVGRD</sequence>
<dbReference type="HOGENOM" id="CLU_092897_0_0_1"/>
<keyword evidence="3" id="KW-1185">Reference proteome</keyword>
<dbReference type="EMBL" id="DS995900">
    <property type="protein sequence ID" value="EEA26468.1"/>
    <property type="molecule type" value="Genomic_DNA"/>
</dbReference>
<reference evidence="3" key="1">
    <citation type="journal article" date="2015" name="Genome Announc.">
        <title>Genome sequence of the AIDS-associated pathogen Penicillium marneffei (ATCC18224) and its near taxonomic relative Talaromyces stipitatus (ATCC10500).</title>
        <authorList>
            <person name="Nierman W.C."/>
            <person name="Fedorova-Abrams N.D."/>
            <person name="Andrianopoulos A."/>
        </authorList>
    </citation>
    <scope>NUCLEOTIDE SEQUENCE [LARGE SCALE GENOMIC DNA]</scope>
    <source>
        <strain evidence="3">ATCC 18224 / CBS 334.59 / QM 7333</strain>
    </source>
</reference>
<name>B6QBM7_TALMQ</name>
<dbReference type="AlphaFoldDB" id="B6QBM7"/>
<dbReference type="Proteomes" id="UP000001294">
    <property type="component" value="Unassembled WGS sequence"/>
</dbReference>
<evidence type="ECO:0000256" key="1">
    <source>
        <dbReference type="SAM" id="MobiDB-lite"/>
    </source>
</evidence>
<protein>
    <submittedName>
        <fullName evidence="2">Uncharacterized protein</fullName>
    </submittedName>
</protein>
<feature type="region of interest" description="Disordered" evidence="1">
    <location>
        <begin position="140"/>
        <end position="194"/>
    </location>
</feature>
<dbReference type="PhylomeDB" id="B6QBM7"/>
<feature type="compositionally biased region" description="Low complexity" evidence="1">
    <location>
        <begin position="140"/>
        <end position="154"/>
    </location>
</feature>